<evidence type="ECO:0000256" key="1">
    <source>
        <dbReference type="SAM" id="Phobius"/>
    </source>
</evidence>
<proteinExistence type="predicted"/>
<dbReference type="EMBL" id="KQ423910">
    <property type="protein sequence ID" value="KOF71923.1"/>
    <property type="molecule type" value="Genomic_DNA"/>
</dbReference>
<evidence type="ECO:0000313" key="2">
    <source>
        <dbReference type="EMBL" id="KOF71923.1"/>
    </source>
</evidence>
<organism evidence="2">
    <name type="scientific">Octopus bimaculoides</name>
    <name type="common">California two-spotted octopus</name>
    <dbReference type="NCBI Taxonomy" id="37653"/>
    <lineage>
        <taxon>Eukaryota</taxon>
        <taxon>Metazoa</taxon>
        <taxon>Spiralia</taxon>
        <taxon>Lophotrochozoa</taxon>
        <taxon>Mollusca</taxon>
        <taxon>Cephalopoda</taxon>
        <taxon>Coleoidea</taxon>
        <taxon>Octopodiformes</taxon>
        <taxon>Octopoda</taxon>
        <taxon>Incirrata</taxon>
        <taxon>Octopodidae</taxon>
        <taxon>Octopus</taxon>
    </lineage>
</organism>
<feature type="transmembrane region" description="Helical" evidence="1">
    <location>
        <begin position="37"/>
        <end position="58"/>
    </location>
</feature>
<keyword evidence="1" id="KW-0472">Membrane</keyword>
<keyword evidence="1" id="KW-0812">Transmembrane</keyword>
<sequence length="62" mass="7093">MLRFVEILYVEYSPSFVLTTLVEIGQLQHDEVKRISYLYILYIALFFPCLTAVSSASVDEAS</sequence>
<protein>
    <submittedName>
        <fullName evidence="2">Uncharacterized protein</fullName>
    </submittedName>
</protein>
<keyword evidence="1" id="KW-1133">Transmembrane helix</keyword>
<accession>A0A0L8G4X8</accession>
<gene>
    <name evidence="2" type="ORF">OCBIM_22000263mg</name>
</gene>
<dbReference type="AlphaFoldDB" id="A0A0L8G4X8"/>
<name>A0A0L8G4X8_OCTBM</name>
<reference evidence="2" key="1">
    <citation type="submission" date="2015-07" db="EMBL/GenBank/DDBJ databases">
        <title>MeaNS - Measles Nucleotide Surveillance Program.</title>
        <authorList>
            <person name="Tran T."/>
            <person name="Druce J."/>
        </authorList>
    </citation>
    <scope>NUCLEOTIDE SEQUENCE</scope>
    <source>
        <strain evidence="2">UCB-OBI-ISO-001</strain>
        <tissue evidence="2">Gonad</tissue>
    </source>
</reference>